<dbReference type="InterPro" id="IPR014721">
    <property type="entry name" value="Ribsml_uS5_D2-typ_fold_subgr"/>
</dbReference>
<protein>
    <recommendedName>
        <fullName evidence="4">Small ribosomal subunit protein uS9c</fullName>
    </recommendedName>
</protein>
<dbReference type="InterPro" id="IPR020568">
    <property type="entry name" value="Ribosomal_Su5_D2-typ_SF"/>
</dbReference>
<dbReference type="InterPro" id="IPR000754">
    <property type="entry name" value="Ribosomal_uS9"/>
</dbReference>
<dbReference type="Gene3D" id="3.30.230.10">
    <property type="match status" value="1"/>
</dbReference>
<dbReference type="GO" id="GO:0009507">
    <property type="term" value="C:chloroplast"/>
    <property type="evidence" value="ECO:0007669"/>
    <property type="project" value="UniProtKB-SubCell"/>
</dbReference>
<evidence type="ECO:0000256" key="2">
    <source>
        <dbReference type="ARBA" id="ARBA00022980"/>
    </source>
</evidence>
<evidence type="ECO:0000313" key="6">
    <source>
        <dbReference type="EMBL" id="AKL39019.1"/>
    </source>
</evidence>
<dbReference type="HAMAP" id="MF_00532_B">
    <property type="entry name" value="Ribosomal_uS9_B"/>
    <property type="match status" value="1"/>
</dbReference>
<dbReference type="GO" id="GO:0006412">
    <property type="term" value="P:translation"/>
    <property type="evidence" value="ECO:0007669"/>
    <property type="project" value="UniProtKB-UniRule"/>
</dbReference>
<comment type="similarity">
    <text evidence="1 4 5">Belongs to the universal ribosomal protein uS9 family.</text>
</comment>
<name>A0A0G3SFF3_9EUGL</name>
<keyword evidence="3 4" id="KW-0687">Ribonucleoprotein</keyword>
<dbReference type="GO" id="GO:0015935">
    <property type="term" value="C:small ribosomal subunit"/>
    <property type="evidence" value="ECO:0007669"/>
    <property type="project" value="UniProtKB-ARBA"/>
</dbReference>
<dbReference type="InterPro" id="IPR020574">
    <property type="entry name" value="Ribosomal_uS9_CS"/>
</dbReference>
<accession>A0A0G3SFF3</accession>
<dbReference type="Pfam" id="PF00380">
    <property type="entry name" value="Ribosomal_S9"/>
    <property type="match status" value="1"/>
</dbReference>
<geneLocation type="chloroplast" evidence="6"/>
<dbReference type="InterPro" id="IPR023035">
    <property type="entry name" value="Ribosomal_uS9_bac/plastid"/>
</dbReference>
<evidence type="ECO:0000256" key="1">
    <source>
        <dbReference type="ARBA" id="ARBA00005251"/>
    </source>
</evidence>
<sequence length="134" mass="15325">MENVVKTKKETVGRRKSAIARINITTGNGEILINGKEFQSYMNNNPKYEILKSPLYLLGKEKDYNFNIKSMGGGLVGQSEAIKLGISRALCYIITDEEKRKLKEKGFLTRNSQCKERRKYGLKKARKASQFSKR</sequence>
<keyword evidence="6" id="KW-0934">Plastid</keyword>
<organism evidence="6">
    <name type="scientific">Cryptoglena skujai</name>
    <dbReference type="NCBI Taxonomy" id="161229"/>
    <lineage>
        <taxon>Eukaryota</taxon>
        <taxon>Discoba</taxon>
        <taxon>Euglenozoa</taxon>
        <taxon>Euglenida</taxon>
        <taxon>Spirocuta</taxon>
        <taxon>Euglenophyceae</taxon>
        <taxon>Euglenales</taxon>
        <taxon>Euglenaceae</taxon>
        <taxon>Cryptoglena</taxon>
    </lineage>
</organism>
<dbReference type="FunFam" id="3.30.230.10:FF:000001">
    <property type="entry name" value="30S ribosomal protein S9"/>
    <property type="match status" value="1"/>
</dbReference>
<dbReference type="AlphaFoldDB" id="A0A0G3SFF3"/>
<comment type="subcellular location">
    <subcellularLocation>
        <location evidence="4">Plastid</location>
        <location evidence="4">Chloroplast</location>
    </subcellularLocation>
</comment>
<dbReference type="GeneID" id="24571281"/>
<dbReference type="GO" id="GO:0003735">
    <property type="term" value="F:structural constituent of ribosome"/>
    <property type="evidence" value="ECO:0007669"/>
    <property type="project" value="InterPro"/>
</dbReference>
<evidence type="ECO:0000256" key="5">
    <source>
        <dbReference type="RuleBase" id="RU003815"/>
    </source>
</evidence>
<proteinExistence type="inferred from homology"/>
<dbReference type="PROSITE" id="PS00360">
    <property type="entry name" value="RIBOSOMAL_S9"/>
    <property type="match status" value="1"/>
</dbReference>
<dbReference type="NCBIfam" id="NF001099">
    <property type="entry name" value="PRK00132.1"/>
    <property type="match status" value="1"/>
</dbReference>
<dbReference type="GO" id="GO:0003723">
    <property type="term" value="F:RNA binding"/>
    <property type="evidence" value="ECO:0007669"/>
    <property type="project" value="TreeGrafter"/>
</dbReference>
<dbReference type="PANTHER" id="PTHR21569">
    <property type="entry name" value="RIBOSOMAL PROTEIN S9"/>
    <property type="match status" value="1"/>
</dbReference>
<dbReference type="PANTHER" id="PTHR21569:SF1">
    <property type="entry name" value="SMALL RIBOSOMAL SUBUNIT PROTEIN US9M"/>
    <property type="match status" value="1"/>
</dbReference>
<keyword evidence="2 4" id="KW-0689">Ribosomal protein</keyword>
<gene>
    <name evidence="4 6" type="primary">rps9</name>
</gene>
<dbReference type="SUPFAM" id="SSF54211">
    <property type="entry name" value="Ribosomal protein S5 domain 2-like"/>
    <property type="match status" value="1"/>
</dbReference>
<evidence type="ECO:0000256" key="4">
    <source>
        <dbReference type="HAMAP-Rule" id="MF_00532"/>
    </source>
</evidence>
<dbReference type="RefSeq" id="YP_009145394.1">
    <property type="nucleotide sequence ID" value="NC_027286.1"/>
</dbReference>
<keyword evidence="6" id="KW-0150">Chloroplast</keyword>
<reference evidence="6" key="1">
    <citation type="journal article" date="2015" name="J. Eukaryot. Microbiol.">
        <title>Chloroplast Genome Evolution in the Euglenaceae.</title>
        <authorList>
            <person name="Bennett M.S."/>
            <person name="Triemer R.E."/>
        </authorList>
    </citation>
    <scope>NUCLEOTIDE SEQUENCE</scope>
    <source>
        <strain evidence="6">SAG 10.88</strain>
    </source>
</reference>
<evidence type="ECO:0000256" key="3">
    <source>
        <dbReference type="ARBA" id="ARBA00023274"/>
    </source>
</evidence>
<dbReference type="EMBL" id="KP410781">
    <property type="protein sequence ID" value="AKL39019.1"/>
    <property type="molecule type" value="Genomic_DNA"/>
</dbReference>